<proteinExistence type="predicted"/>
<name>A0A6J0BK76_NEOLC</name>
<organism evidence="1 2">
    <name type="scientific">Neodiprion lecontei</name>
    <name type="common">Redheaded pine sawfly</name>
    <dbReference type="NCBI Taxonomy" id="441921"/>
    <lineage>
        <taxon>Eukaryota</taxon>
        <taxon>Metazoa</taxon>
        <taxon>Ecdysozoa</taxon>
        <taxon>Arthropoda</taxon>
        <taxon>Hexapoda</taxon>
        <taxon>Insecta</taxon>
        <taxon>Pterygota</taxon>
        <taxon>Neoptera</taxon>
        <taxon>Endopterygota</taxon>
        <taxon>Hymenoptera</taxon>
        <taxon>Tenthredinoidea</taxon>
        <taxon>Diprionidae</taxon>
        <taxon>Diprioninae</taxon>
        <taxon>Neodiprion</taxon>
    </lineage>
</organism>
<dbReference type="GeneID" id="107220219"/>
<sequence>MTDFGYVNSLFTSYIVNAMEVSGAEKKSPPGSIPKKCCQLEAGDLNITSTWKIVNDKLLHNTISTTSFKESSGRAELEDVVSLETCIRLEGNVHDKREPCNIDIKLNNGKKIARIAIVSEAFLIELYKQFGEYVSTAHAEFIDEFEQSAVYFADICLSPPTPEVSIKFARLKNPSTAMWLYGIRLSLTDSKPSTKSQEFDYNVIGELLQSKAGSSSKSNNWAKKILEKSEAPVENLNPELDSFYQNFMGVNLDSSTHIHFPHRQDSRTTAPRKQNVECIGDSADILDSNFKTYVDNRLREMEERLAQRIDTINYKTNEKLDDILKLLSNRQN</sequence>
<dbReference type="RefSeq" id="XP_015514203.1">
    <property type="nucleotide sequence ID" value="XM_015658717.1"/>
</dbReference>
<dbReference type="RefSeq" id="XP_046598451.1">
    <property type="nucleotide sequence ID" value="XM_046742495.1"/>
</dbReference>
<evidence type="ECO:0000313" key="1">
    <source>
        <dbReference type="Proteomes" id="UP000829291"/>
    </source>
</evidence>
<dbReference type="OrthoDB" id="7880149at2759"/>
<reference evidence="2" key="1">
    <citation type="submission" date="2025-04" db="UniProtKB">
        <authorList>
            <consortium name="RefSeq"/>
        </authorList>
    </citation>
    <scope>IDENTIFICATION</scope>
    <source>
        <tissue evidence="3">Thorax and Abdomen</tissue>
        <tissue evidence="2">Whole body</tissue>
    </source>
</reference>
<dbReference type="Proteomes" id="UP000829291">
    <property type="component" value="Chromosome 6"/>
</dbReference>
<dbReference type="Pfam" id="PF14958">
    <property type="entry name" value="PAAT-like"/>
    <property type="match status" value="1"/>
</dbReference>
<accession>A0A6J0BK76</accession>
<dbReference type="KEGG" id="nlo:107220219"/>
<evidence type="ECO:0000313" key="2">
    <source>
        <dbReference type="RefSeq" id="XP_015514203.1"/>
    </source>
</evidence>
<evidence type="ECO:0000313" key="3">
    <source>
        <dbReference type="RefSeq" id="XP_046598451.1"/>
    </source>
</evidence>
<dbReference type="AlphaFoldDB" id="A0A6J0BK76"/>
<gene>
    <name evidence="2 3" type="primary">LOC107220219</name>
</gene>
<dbReference type="PANTHER" id="PTHR14787">
    <property type="entry name" value="C10ORF188 FAMILY MEMBER"/>
    <property type="match status" value="1"/>
</dbReference>
<keyword evidence="1" id="KW-1185">Reference proteome</keyword>
<dbReference type="PANTHER" id="PTHR14787:SF1">
    <property type="entry name" value="ATPASE PAAT"/>
    <property type="match status" value="1"/>
</dbReference>
<dbReference type="InterPro" id="IPR028043">
    <property type="entry name" value="PAAT-like"/>
</dbReference>
<protein>
    <submittedName>
        <fullName evidence="2 3">Uncharacterized protein LOC107220219 isoform X1</fullName>
    </submittedName>
</protein>
<dbReference type="InParanoid" id="A0A6J0BK76"/>